<dbReference type="Pfam" id="PF13460">
    <property type="entry name" value="NAD_binding_10"/>
    <property type="match status" value="1"/>
</dbReference>
<dbReference type="Proteomes" id="UP000468901">
    <property type="component" value="Unassembled WGS sequence"/>
</dbReference>
<keyword evidence="3" id="KW-1185">Reference proteome</keyword>
<evidence type="ECO:0000313" key="3">
    <source>
        <dbReference type="Proteomes" id="UP000468901"/>
    </source>
</evidence>
<dbReference type="Gene3D" id="3.40.50.720">
    <property type="entry name" value="NAD(P)-binding Rossmann-like Domain"/>
    <property type="match status" value="1"/>
</dbReference>
<dbReference type="SUPFAM" id="SSF51735">
    <property type="entry name" value="NAD(P)-binding Rossmann-fold domains"/>
    <property type="match status" value="1"/>
</dbReference>
<name>A0A6N6VQ37_9HYPH</name>
<reference evidence="2 3" key="1">
    <citation type="submission" date="2019-09" db="EMBL/GenBank/DDBJ databases">
        <title>Parvibaculum sedimenti sp. nov., isolated from sediment.</title>
        <authorList>
            <person name="Wang Y."/>
        </authorList>
    </citation>
    <scope>NUCLEOTIDE SEQUENCE [LARGE SCALE GENOMIC DNA]</scope>
    <source>
        <strain evidence="2 3">HXT-9</strain>
    </source>
</reference>
<dbReference type="RefSeq" id="WP_152214947.1">
    <property type="nucleotide sequence ID" value="NZ_JBAQYD010000002.1"/>
</dbReference>
<dbReference type="PANTHER" id="PTHR14097:SF7">
    <property type="entry name" value="OXIDOREDUCTASE HTATIP2"/>
    <property type="match status" value="1"/>
</dbReference>
<comment type="caution">
    <text evidence="2">The sequence shown here is derived from an EMBL/GenBank/DDBJ whole genome shotgun (WGS) entry which is preliminary data.</text>
</comment>
<evidence type="ECO:0000259" key="1">
    <source>
        <dbReference type="Pfam" id="PF13460"/>
    </source>
</evidence>
<dbReference type="EMBL" id="WESC01000003">
    <property type="protein sequence ID" value="KAB7741644.1"/>
    <property type="molecule type" value="Genomic_DNA"/>
</dbReference>
<gene>
    <name evidence="2" type="ORF">F2P47_04370</name>
</gene>
<organism evidence="2 3">
    <name type="scientific">Parvibaculum sedimenti</name>
    <dbReference type="NCBI Taxonomy" id="2608632"/>
    <lineage>
        <taxon>Bacteria</taxon>
        <taxon>Pseudomonadati</taxon>
        <taxon>Pseudomonadota</taxon>
        <taxon>Alphaproteobacteria</taxon>
        <taxon>Hyphomicrobiales</taxon>
        <taxon>Parvibaculaceae</taxon>
        <taxon>Parvibaculum</taxon>
    </lineage>
</organism>
<feature type="domain" description="NAD(P)-binding" evidence="1">
    <location>
        <begin position="9"/>
        <end position="120"/>
    </location>
</feature>
<proteinExistence type="predicted"/>
<dbReference type="PANTHER" id="PTHR14097">
    <property type="entry name" value="OXIDOREDUCTASE HTATIP2"/>
    <property type="match status" value="1"/>
</dbReference>
<dbReference type="InterPro" id="IPR016040">
    <property type="entry name" value="NAD(P)-bd_dom"/>
</dbReference>
<sequence length="225" mass="23673">MTKTALLAGATGLVGGILLKRLLDAPAYDRVIAVTRRSLGFSHPKLTEIVTDFDTLELALAKSAVHADDAFCALGTTIRKAGSQPAFHRVDFDYVVNFARAAKASGATRFLLVSAIGASAGSTIFYSRVKGEAEEAASALGFEATHIFRPGLILGDRAERRPAEAAMMAAMPLLNPLLIGPTKIYRGIPADTIAAAMIAAAATSTTGRIIHTYASMSALTTDREH</sequence>
<dbReference type="AlphaFoldDB" id="A0A6N6VQ37"/>
<protein>
    <submittedName>
        <fullName evidence="2">NAD(P)H-binding protein</fullName>
    </submittedName>
</protein>
<accession>A0A6N6VQ37</accession>
<evidence type="ECO:0000313" key="2">
    <source>
        <dbReference type="EMBL" id="KAB7741644.1"/>
    </source>
</evidence>
<dbReference type="InterPro" id="IPR036291">
    <property type="entry name" value="NAD(P)-bd_dom_sf"/>
</dbReference>